<gene>
    <name evidence="3" type="ORF">MY1_1664</name>
</gene>
<evidence type="ECO:0000313" key="4">
    <source>
        <dbReference type="Proteomes" id="UP000004440"/>
    </source>
</evidence>
<accession>F9CYL8</accession>
<keyword evidence="1" id="KW-0175">Coiled coil</keyword>
<sequence length="322" mass="35413">MKSQILLLSFILLLIIPVNEAFSELEISTTSQVYSEGQPLFVYGKGQPDETLIIRLFSPDDTIVGFDQLTTTDDGSFNHVLLIWPKPTSSFPFGTYTIEVISTEQNGISQKLDVKFTSTTDLMEIPIERHVLTSVFAPETAAINNPFRIFVQTTSDGLLIGDDPKELLQTTHIHLPSGKVETISNAFSTLHQGLYYLDYTPKEEGTYVFHVVSFNQGTISHASVATNVLSQDLGGISNQIIELNSVLKETSDELDTLKSEIERFGSTLEDASTNIDASVTSVSNSVFNIEEASSQLNSLFFPIVASIGIIVALQIAILARRR</sequence>
<keyword evidence="2" id="KW-1133">Transmembrane helix</keyword>
<feature type="transmembrane region" description="Helical" evidence="2">
    <location>
        <begin position="299"/>
        <end position="319"/>
    </location>
</feature>
<dbReference type="PATRIC" id="fig|1001994.6.peg.1639"/>
<dbReference type="EMBL" id="AFPU01000001">
    <property type="protein sequence ID" value="EGP94412.1"/>
    <property type="molecule type" value="Genomic_DNA"/>
</dbReference>
<organism evidence="3 4">
    <name type="scientific">Nitrosarchaeum koreense MY1</name>
    <dbReference type="NCBI Taxonomy" id="1001994"/>
    <lineage>
        <taxon>Archaea</taxon>
        <taxon>Nitrososphaerota</taxon>
        <taxon>Nitrososphaeria</taxon>
        <taxon>Nitrosopumilales</taxon>
        <taxon>Nitrosopumilaceae</taxon>
        <taxon>Nitrosarchaeum</taxon>
    </lineage>
</organism>
<proteinExistence type="predicted"/>
<keyword evidence="3" id="KW-0261">Viral envelope protein</keyword>
<comment type="caution">
    <text evidence="3">The sequence shown here is derived from an EMBL/GenBank/DDBJ whole genome shotgun (WGS) entry which is preliminary data.</text>
</comment>
<feature type="coiled-coil region" evidence="1">
    <location>
        <begin position="240"/>
        <end position="274"/>
    </location>
</feature>
<evidence type="ECO:0000313" key="3">
    <source>
        <dbReference type="EMBL" id="EGP94412.1"/>
    </source>
</evidence>
<keyword evidence="2" id="KW-0812">Transmembrane</keyword>
<name>F9CYL8_9ARCH</name>
<protein>
    <submittedName>
        <fullName evidence="3">Putative polyhedron envelope protein C-terminal domain-containing protein</fullName>
    </submittedName>
</protein>
<keyword evidence="4" id="KW-1185">Reference proteome</keyword>
<keyword evidence="3" id="KW-0946">Virion</keyword>
<dbReference type="RefSeq" id="WP_007551396.1">
    <property type="nucleotide sequence ID" value="NZ_AFPU01000001.1"/>
</dbReference>
<reference evidence="3 4" key="1">
    <citation type="journal article" date="2011" name="J. Bacteriol.">
        <title>Genome Sequence of an Ammonia-Oxidizing Soil Archaeon, "Candidatus Nitrosoarchaeum koreensis" MY1.</title>
        <authorList>
            <person name="Kim B.K."/>
            <person name="Jung M.Y."/>
            <person name="Yu D.S."/>
            <person name="Park S.J."/>
            <person name="Oh T.K."/>
            <person name="Rhee S.K."/>
            <person name="Kim J.F."/>
        </authorList>
    </citation>
    <scope>NUCLEOTIDE SEQUENCE [LARGE SCALE GENOMIC DNA]</scope>
    <source>
        <strain evidence="3 4">MY1</strain>
    </source>
</reference>
<evidence type="ECO:0000256" key="2">
    <source>
        <dbReference type="SAM" id="Phobius"/>
    </source>
</evidence>
<dbReference type="Proteomes" id="UP000004440">
    <property type="component" value="Unassembled WGS sequence"/>
</dbReference>
<keyword evidence="2" id="KW-0472">Membrane</keyword>
<dbReference type="STRING" id="1001994.MY1_1664"/>
<dbReference type="AlphaFoldDB" id="F9CYL8"/>
<dbReference type="OrthoDB" id="10016at2157"/>
<evidence type="ECO:0000256" key="1">
    <source>
        <dbReference type="SAM" id="Coils"/>
    </source>
</evidence>